<dbReference type="InterPro" id="IPR051553">
    <property type="entry name" value="Ran_GTPase-activating"/>
</dbReference>
<dbReference type="GO" id="GO:0005085">
    <property type="term" value="F:guanyl-nucleotide exchange factor activity"/>
    <property type="evidence" value="ECO:0007669"/>
    <property type="project" value="TreeGrafter"/>
</dbReference>
<organism evidence="5 6">
    <name type="scientific">Powellomyces hirtus</name>
    <dbReference type="NCBI Taxonomy" id="109895"/>
    <lineage>
        <taxon>Eukaryota</taxon>
        <taxon>Fungi</taxon>
        <taxon>Fungi incertae sedis</taxon>
        <taxon>Chytridiomycota</taxon>
        <taxon>Chytridiomycota incertae sedis</taxon>
        <taxon>Chytridiomycetes</taxon>
        <taxon>Spizellomycetales</taxon>
        <taxon>Powellomycetaceae</taxon>
        <taxon>Powellomyces</taxon>
    </lineage>
</organism>
<feature type="repeat" description="RCC1" evidence="3">
    <location>
        <begin position="313"/>
        <end position="362"/>
    </location>
</feature>
<dbReference type="PROSITE" id="PS00626">
    <property type="entry name" value="RCC1_2"/>
    <property type="match status" value="3"/>
</dbReference>
<dbReference type="Proteomes" id="UP000318582">
    <property type="component" value="Unassembled WGS sequence"/>
</dbReference>
<protein>
    <recommendedName>
        <fullName evidence="4">RCC1-like domain-containing protein</fullName>
    </recommendedName>
</protein>
<sequence>MSLWAFGSNAHGQLGVGTGDDAHVPTRSIFQDAHGSTIEPIPVSISGGANHSVIVTSRGEVFSSGRNDVGQIGLAESEDRLVFTRVKGIDGAVGVSCGWDHTAVLTGSGEVYVFGSNKYGQLGVGAPVSSTHQPTKVPGLPGNVKKVACGMRFTMVVTEDGEVWAWGSNRHGEVGLVAKSAAGIIFDPVRVPINAVDVACGQYHTVYLNTDGVLVCCGRNRHGQLSGTDKTITSNQIPATKDGAVRTIFAGWSFSGFLDTYSGTVTGWGRNDHAQLAIPPASICASPTRSTCLTNVQQIACGSEHALGLDATGTCYAWGWNEHGNCGVGNTADVLEPRAIVMSAPVTLVGCGYGHSIIFTQPAVQ</sequence>
<dbReference type="GO" id="GO:0005737">
    <property type="term" value="C:cytoplasm"/>
    <property type="evidence" value="ECO:0007669"/>
    <property type="project" value="TreeGrafter"/>
</dbReference>
<dbReference type="EMBL" id="QEAQ01000125">
    <property type="protein sequence ID" value="TPX55148.1"/>
    <property type="molecule type" value="Genomic_DNA"/>
</dbReference>
<evidence type="ECO:0000256" key="1">
    <source>
        <dbReference type="ARBA" id="ARBA00022658"/>
    </source>
</evidence>
<name>A0A507DW14_9FUNG</name>
<feature type="repeat" description="RCC1" evidence="3">
    <location>
        <begin position="263"/>
        <end position="312"/>
    </location>
</feature>
<keyword evidence="6" id="KW-1185">Reference proteome</keyword>
<dbReference type="AlphaFoldDB" id="A0A507DW14"/>
<dbReference type="STRING" id="109895.A0A507DW14"/>
<feature type="repeat" description="RCC1" evidence="3">
    <location>
        <begin position="109"/>
        <end position="160"/>
    </location>
</feature>
<dbReference type="Gene3D" id="2.130.10.30">
    <property type="entry name" value="Regulator of chromosome condensation 1/beta-lactamase-inhibitor protein II"/>
    <property type="match status" value="2"/>
</dbReference>
<dbReference type="PROSITE" id="PS50012">
    <property type="entry name" value="RCC1_3"/>
    <property type="match status" value="6"/>
</dbReference>
<feature type="repeat" description="RCC1" evidence="3">
    <location>
        <begin position="59"/>
        <end position="108"/>
    </location>
</feature>
<evidence type="ECO:0000259" key="4">
    <source>
        <dbReference type="Pfam" id="PF25390"/>
    </source>
</evidence>
<dbReference type="PANTHER" id="PTHR45982:SF4">
    <property type="entry name" value="PHR DOMAIN-CONTAINING PROTEIN"/>
    <property type="match status" value="1"/>
</dbReference>
<feature type="repeat" description="RCC1" evidence="3">
    <location>
        <begin position="1"/>
        <end position="58"/>
    </location>
</feature>
<dbReference type="PRINTS" id="PR00633">
    <property type="entry name" value="RCCNDNSATION"/>
</dbReference>
<dbReference type="SUPFAM" id="SSF50985">
    <property type="entry name" value="RCC1/BLIP-II"/>
    <property type="match status" value="1"/>
</dbReference>
<evidence type="ECO:0000256" key="2">
    <source>
        <dbReference type="ARBA" id="ARBA00022737"/>
    </source>
</evidence>
<reference evidence="5 6" key="1">
    <citation type="journal article" date="2019" name="Sci. Rep.">
        <title>Comparative genomics of chytrid fungi reveal insights into the obligate biotrophic and pathogenic lifestyle of Synchytrium endobioticum.</title>
        <authorList>
            <person name="van de Vossenberg B.T.L.H."/>
            <person name="Warris S."/>
            <person name="Nguyen H.D.T."/>
            <person name="van Gent-Pelzer M.P.E."/>
            <person name="Joly D.L."/>
            <person name="van de Geest H.C."/>
            <person name="Bonants P.J.M."/>
            <person name="Smith D.S."/>
            <person name="Levesque C.A."/>
            <person name="van der Lee T.A.J."/>
        </authorList>
    </citation>
    <scope>NUCLEOTIDE SEQUENCE [LARGE SCALE GENOMIC DNA]</scope>
    <source>
        <strain evidence="5 6">CBS 809.83</strain>
    </source>
</reference>
<evidence type="ECO:0000313" key="6">
    <source>
        <dbReference type="Proteomes" id="UP000318582"/>
    </source>
</evidence>
<gene>
    <name evidence="5" type="ORF">PhCBS80983_g05570</name>
</gene>
<dbReference type="InterPro" id="IPR058923">
    <property type="entry name" value="RCC1-like_dom"/>
</dbReference>
<dbReference type="InterPro" id="IPR000408">
    <property type="entry name" value="Reg_chr_condens"/>
</dbReference>
<keyword evidence="2" id="KW-0677">Repeat</keyword>
<proteinExistence type="predicted"/>
<evidence type="ECO:0000313" key="5">
    <source>
        <dbReference type="EMBL" id="TPX55148.1"/>
    </source>
</evidence>
<keyword evidence="1" id="KW-0344">Guanine-nucleotide releasing factor</keyword>
<dbReference type="InterPro" id="IPR009091">
    <property type="entry name" value="RCC1/BLIP-II"/>
</dbReference>
<feature type="repeat" description="RCC1" evidence="3">
    <location>
        <begin position="161"/>
        <end position="211"/>
    </location>
</feature>
<feature type="domain" description="RCC1-like" evidence="4">
    <location>
        <begin position="3"/>
        <end position="358"/>
    </location>
</feature>
<accession>A0A507DW14</accession>
<dbReference type="PANTHER" id="PTHR45982">
    <property type="entry name" value="REGULATOR OF CHROMOSOME CONDENSATION"/>
    <property type="match status" value="1"/>
</dbReference>
<comment type="caution">
    <text evidence="5">The sequence shown here is derived from an EMBL/GenBank/DDBJ whole genome shotgun (WGS) entry which is preliminary data.</text>
</comment>
<evidence type="ECO:0000256" key="3">
    <source>
        <dbReference type="PROSITE-ProRule" id="PRU00235"/>
    </source>
</evidence>
<dbReference type="Pfam" id="PF25390">
    <property type="entry name" value="WD40_RLD"/>
    <property type="match status" value="1"/>
</dbReference>